<organism evidence="2">
    <name type="scientific">Shewanella putrefaciens (strain CN-32 / ATCC BAA-453)</name>
    <dbReference type="NCBI Taxonomy" id="319224"/>
    <lineage>
        <taxon>Bacteria</taxon>
        <taxon>Pseudomonadati</taxon>
        <taxon>Pseudomonadota</taxon>
        <taxon>Gammaproteobacteria</taxon>
        <taxon>Alteromonadales</taxon>
        <taxon>Shewanellaceae</taxon>
        <taxon>Shewanella</taxon>
    </lineage>
</organism>
<dbReference type="EMBL" id="CP000681">
    <property type="protein sequence ID" value="ABP76636.1"/>
    <property type="molecule type" value="Genomic_DNA"/>
</dbReference>
<evidence type="ECO:0000313" key="2">
    <source>
        <dbReference type="EMBL" id="ABP76636.1"/>
    </source>
</evidence>
<feature type="domain" description="RiboL-PSP-HEPN" evidence="1">
    <location>
        <begin position="12"/>
        <end position="175"/>
    </location>
</feature>
<dbReference type="eggNOG" id="ENOG5033KC7">
    <property type="taxonomic scope" value="Bacteria"/>
</dbReference>
<dbReference type="STRING" id="319224.Sputcn32_2919"/>
<dbReference type="KEGG" id="spc:Sputcn32_2919"/>
<sequence>MSKAKDNFENAIQDAERILQAYDHLNQLEGREREPEELKRAALIMTLTAWETYVEDVIDERLSADLRTLEGSNAGKFIKSTLERELRYFHTPNSKKTKGMFERFLHIDITESWTWIDGDSEQVKSKIDQWIRKRGEAVHRSVNDTQASHLVSRPDMKKCLTFFKKLVETTDLAIDEA</sequence>
<protein>
    <recommendedName>
        <fullName evidence="1">RiboL-PSP-HEPN domain-containing protein</fullName>
    </recommendedName>
</protein>
<proteinExistence type="predicted"/>
<dbReference type="Pfam" id="PF18735">
    <property type="entry name" value="HEPN_RiboL-PSP"/>
    <property type="match status" value="1"/>
</dbReference>
<gene>
    <name evidence="2" type="ordered locus">Sputcn32_2919</name>
</gene>
<name>A4Y9K3_SHEPC</name>
<dbReference type="InterPro" id="IPR041519">
    <property type="entry name" value="HEPN_RiboL-PSP"/>
</dbReference>
<accession>A4Y9K3</accession>
<dbReference type="HOGENOM" id="CLU_100241_0_0_6"/>
<reference evidence="2" key="1">
    <citation type="submission" date="2007-04" db="EMBL/GenBank/DDBJ databases">
        <title>Complete sequence of Shewanella putrefaciens CN-32.</title>
        <authorList>
            <consortium name="US DOE Joint Genome Institute"/>
            <person name="Copeland A."/>
            <person name="Lucas S."/>
            <person name="Lapidus A."/>
            <person name="Barry K."/>
            <person name="Detter J.C."/>
            <person name="Glavina del Rio T."/>
            <person name="Hammon N."/>
            <person name="Israni S."/>
            <person name="Dalin E."/>
            <person name="Tice H."/>
            <person name="Pitluck S."/>
            <person name="Chain P."/>
            <person name="Malfatti S."/>
            <person name="Shin M."/>
            <person name="Vergez L."/>
            <person name="Schmutz J."/>
            <person name="Larimer F."/>
            <person name="Land M."/>
            <person name="Hauser L."/>
            <person name="Kyrpides N."/>
            <person name="Mikhailova N."/>
            <person name="Romine M.F."/>
            <person name="Fredrickson J."/>
            <person name="Tiedje J."/>
            <person name="Richardson P."/>
        </authorList>
    </citation>
    <scope>NUCLEOTIDE SEQUENCE [LARGE SCALE GENOMIC DNA]</scope>
    <source>
        <strain evidence="2">CN-32</strain>
    </source>
</reference>
<dbReference type="AlphaFoldDB" id="A4Y9K3"/>
<evidence type="ECO:0000259" key="1">
    <source>
        <dbReference type="Pfam" id="PF18735"/>
    </source>
</evidence>